<keyword evidence="1 3" id="KW-0732">Signal</keyword>
<accession>B0D3K0</accession>
<dbReference type="GeneID" id="6074243"/>
<dbReference type="PANTHER" id="PTHR31836">
    <property type="match status" value="1"/>
</dbReference>
<proteinExistence type="predicted"/>
<sequence length="353" mass="36785">MILNFSLFSLAAAILGVCANPHGAHLNRHQGIAKRAAGNVQLHKRFGGARWTYYDVGLGACGQYNVATDFIVALNTPQFGSGYPGPNCFKTITMSYGGKTTTATIMDECPGCPYGGLDLSRGLFQFFAPESVGVIYAEWYFGSGGGGDNPPATTEAKPTSTWQPPPTTTWKPEPTTTWTPEPTTTWKPEPTTTWKPEPTTTWKPEPTTTWSPPAAPTTTWTPLAEVKPTTTWKPDPTTTSTWKPDPTTPTATPATTEKTSTVQSSSASVSSSSASHSSASHSSASSSSASQALASASSSSKSASSSAPSPTGTNIDNFDEILTLFGSVILAAAEAGSDGSAAADPNSTVPETN</sequence>
<keyword evidence="5" id="KW-1185">Reference proteome</keyword>
<evidence type="ECO:0000256" key="3">
    <source>
        <dbReference type="SAM" id="SignalP"/>
    </source>
</evidence>
<dbReference type="KEGG" id="lbc:LACBIDRAFT_293430"/>
<reference evidence="4 5" key="1">
    <citation type="journal article" date="2008" name="Nature">
        <title>The genome of Laccaria bicolor provides insights into mycorrhizal symbiosis.</title>
        <authorList>
            <person name="Martin F."/>
            <person name="Aerts A."/>
            <person name="Ahren D."/>
            <person name="Brun A."/>
            <person name="Danchin E.G.J."/>
            <person name="Duchaussoy F."/>
            <person name="Gibon J."/>
            <person name="Kohler A."/>
            <person name="Lindquist E."/>
            <person name="Pereda V."/>
            <person name="Salamov A."/>
            <person name="Shapiro H.J."/>
            <person name="Wuyts J."/>
            <person name="Blaudez D."/>
            <person name="Buee M."/>
            <person name="Brokstein P."/>
            <person name="Canbaeck B."/>
            <person name="Cohen D."/>
            <person name="Courty P.E."/>
            <person name="Coutinho P.M."/>
            <person name="Delaruelle C."/>
            <person name="Detter J.C."/>
            <person name="Deveau A."/>
            <person name="DiFazio S."/>
            <person name="Duplessis S."/>
            <person name="Fraissinet-Tachet L."/>
            <person name="Lucic E."/>
            <person name="Frey-Klett P."/>
            <person name="Fourrey C."/>
            <person name="Feussner I."/>
            <person name="Gay G."/>
            <person name="Grimwood J."/>
            <person name="Hoegger P.J."/>
            <person name="Jain P."/>
            <person name="Kilaru S."/>
            <person name="Labbe J."/>
            <person name="Lin Y.C."/>
            <person name="Legue V."/>
            <person name="Le Tacon F."/>
            <person name="Marmeisse R."/>
            <person name="Melayah D."/>
            <person name="Montanini B."/>
            <person name="Muratet M."/>
            <person name="Nehls U."/>
            <person name="Niculita-Hirzel H."/>
            <person name="Oudot-Le Secq M.P."/>
            <person name="Peter M."/>
            <person name="Quesneville H."/>
            <person name="Rajashekar B."/>
            <person name="Reich M."/>
            <person name="Rouhier N."/>
            <person name="Schmutz J."/>
            <person name="Yin T."/>
            <person name="Chalot M."/>
            <person name="Henrissat B."/>
            <person name="Kuees U."/>
            <person name="Lucas S."/>
            <person name="Van de Peer Y."/>
            <person name="Podila G.K."/>
            <person name="Polle A."/>
            <person name="Pukkila P.J."/>
            <person name="Richardson P.M."/>
            <person name="Rouze P."/>
            <person name="Sanders I.R."/>
            <person name="Stajich J.E."/>
            <person name="Tunlid A."/>
            <person name="Tuskan G."/>
            <person name="Grigoriev I.V."/>
        </authorList>
    </citation>
    <scope>NUCLEOTIDE SEQUENCE [LARGE SCALE GENOMIC DNA]</scope>
    <source>
        <strain evidence="5">S238N-H82 / ATCC MYA-4686</strain>
    </source>
</reference>
<dbReference type="HOGENOM" id="CLU_047639_0_0_1"/>
<dbReference type="InParanoid" id="B0D3K0"/>
<protein>
    <submittedName>
        <fullName evidence="4">Expansin family protein</fullName>
    </submittedName>
</protein>
<dbReference type="EMBL" id="DS547096">
    <property type="protein sequence ID" value="EDR10936.1"/>
    <property type="molecule type" value="Genomic_DNA"/>
</dbReference>
<dbReference type="AlphaFoldDB" id="B0D3K0"/>
<evidence type="ECO:0000313" key="4">
    <source>
        <dbReference type="EMBL" id="EDR10936.1"/>
    </source>
</evidence>
<feature type="chain" id="PRO_5002747082" evidence="3">
    <location>
        <begin position="20"/>
        <end position="353"/>
    </location>
</feature>
<name>B0D3K0_LACBS</name>
<dbReference type="STRING" id="486041.B0D3K0"/>
<feature type="region of interest" description="Disordered" evidence="2">
    <location>
        <begin position="147"/>
        <end position="317"/>
    </location>
</feature>
<feature type="compositionally biased region" description="Low complexity" evidence="2">
    <location>
        <begin position="157"/>
        <end position="309"/>
    </location>
</feature>
<dbReference type="OrthoDB" id="623670at2759"/>
<evidence type="ECO:0000256" key="1">
    <source>
        <dbReference type="ARBA" id="ARBA00022729"/>
    </source>
</evidence>
<evidence type="ECO:0000313" key="5">
    <source>
        <dbReference type="Proteomes" id="UP000001194"/>
    </source>
</evidence>
<organism evidence="5">
    <name type="scientific">Laccaria bicolor (strain S238N-H82 / ATCC MYA-4686)</name>
    <name type="common">Bicoloured deceiver</name>
    <name type="synonym">Laccaria laccata var. bicolor</name>
    <dbReference type="NCBI Taxonomy" id="486041"/>
    <lineage>
        <taxon>Eukaryota</taxon>
        <taxon>Fungi</taxon>
        <taxon>Dikarya</taxon>
        <taxon>Basidiomycota</taxon>
        <taxon>Agaricomycotina</taxon>
        <taxon>Agaricomycetes</taxon>
        <taxon>Agaricomycetidae</taxon>
        <taxon>Agaricales</taxon>
        <taxon>Agaricineae</taxon>
        <taxon>Hydnangiaceae</taxon>
        <taxon>Laccaria</taxon>
    </lineage>
</organism>
<dbReference type="RefSeq" id="XP_001878237.1">
    <property type="nucleotide sequence ID" value="XM_001878202.1"/>
</dbReference>
<evidence type="ECO:0000256" key="2">
    <source>
        <dbReference type="SAM" id="MobiDB-lite"/>
    </source>
</evidence>
<dbReference type="InterPro" id="IPR036908">
    <property type="entry name" value="RlpA-like_sf"/>
</dbReference>
<gene>
    <name evidence="4" type="ORF">LACBIDRAFT_293430</name>
</gene>
<dbReference type="Gene3D" id="2.40.40.10">
    <property type="entry name" value="RlpA-like domain"/>
    <property type="match status" value="1"/>
</dbReference>
<dbReference type="SUPFAM" id="SSF50685">
    <property type="entry name" value="Barwin-like endoglucanases"/>
    <property type="match status" value="1"/>
</dbReference>
<dbReference type="PANTHER" id="PTHR31836:SF28">
    <property type="entry name" value="SRCR DOMAIN-CONTAINING PROTEIN-RELATED"/>
    <property type="match status" value="1"/>
</dbReference>
<dbReference type="InterPro" id="IPR051477">
    <property type="entry name" value="Expansin_CellWall"/>
</dbReference>
<dbReference type="Proteomes" id="UP000001194">
    <property type="component" value="Unassembled WGS sequence"/>
</dbReference>
<feature type="signal peptide" evidence="3">
    <location>
        <begin position="1"/>
        <end position="19"/>
    </location>
</feature>
<dbReference type="CDD" id="cd22191">
    <property type="entry name" value="DPBB_RlpA_EXP_N-like"/>
    <property type="match status" value="1"/>
</dbReference>